<evidence type="ECO:0000313" key="1">
    <source>
        <dbReference type="EMBL" id="AGF93107.1"/>
    </source>
</evidence>
<reference evidence="1" key="1">
    <citation type="journal article" date="2013" name="Syst. Appl. Microbiol.">
        <title>New insights into the archaeal diversity of a hypersaline microbial mat obtained by a metagenomic approach.</title>
        <authorList>
            <person name="Lopez-Lopez A."/>
            <person name="Richter M."/>
            <person name="Pena A."/>
            <person name="Tamames J."/>
            <person name="Rossello-Mora R."/>
        </authorList>
    </citation>
    <scope>NUCLEOTIDE SEQUENCE</scope>
</reference>
<name>M1Q1I6_9ZZZZ</name>
<dbReference type="EMBL" id="JX684082">
    <property type="protein sequence ID" value="AGF93107.1"/>
    <property type="molecule type" value="Genomic_DNA"/>
</dbReference>
<dbReference type="AlphaFoldDB" id="M1Q1I6"/>
<protein>
    <submittedName>
        <fullName evidence="1">Uncharacterized protein</fullName>
    </submittedName>
</protein>
<proteinExistence type="predicted"/>
<organism evidence="1">
    <name type="scientific">uncultured organism</name>
    <dbReference type="NCBI Taxonomy" id="155900"/>
    <lineage>
        <taxon>unclassified sequences</taxon>
        <taxon>environmental samples</taxon>
    </lineage>
</organism>
<gene>
    <name evidence="1" type="ORF">FLSS-17_0015</name>
</gene>
<sequence>MSFSYNENFSTDKDKIRFILGDTYDQEEMFSDEEITSVISTTDTLKEALMTLLFSITVSPDRLSTVEMQSQGCVDINDWIESTQEFAQTWRFAFGE</sequence>
<accession>M1Q1I6</accession>